<dbReference type="Proteomes" id="UP000298663">
    <property type="component" value="Unassembled WGS sequence"/>
</dbReference>
<sequence length="88" mass="9750">MLEYRFCFVCYFCCPRRGYHPITSALVLRDQHVQAAEAAVSREGASGDDNHVDQHPHAPHVCLDEHTTRTGEVPATLEGQLAESAKSN</sequence>
<evidence type="ECO:0000256" key="1">
    <source>
        <dbReference type="SAM" id="MobiDB-lite"/>
    </source>
</evidence>
<protein>
    <submittedName>
        <fullName evidence="2">Uncharacterized protein</fullName>
    </submittedName>
</protein>
<keyword evidence="3" id="KW-1185">Reference proteome</keyword>
<dbReference type="AlphaFoldDB" id="A0A4U8UXG1"/>
<organism evidence="2 3">
    <name type="scientific">Steinernema carpocapsae</name>
    <name type="common">Entomopathogenic nematode</name>
    <dbReference type="NCBI Taxonomy" id="34508"/>
    <lineage>
        <taxon>Eukaryota</taxon>
        <taxon>Metazoa</taxon>
        <taxon>Ecdysozoa</taxon>
        <taxon>Nematoda</taxon>
        <taxon>Chromadorea</taxon>
        <taxon>Rhabditida</taxon>
        <taxon>Tylenchina</taxon>
        <taxon>Panagrolaimomorpha</taxon>
        <taxon>Strongyloidoidea</taxon>
        <taxon>Steinernematidae</taxon>
        <taxon>Steinernema</taxon>
    </lineage>
</organism>
<dbReference type="EMBL" id="AZBU02000001">
    <property type="protein sequence ID" value="TMS38082.1"/>
    <property type="molecule type" value="Genomic_DNA"/>
</dbReference>
<gene>
    <name evidence="2" type="ORF">L596_004885</name>
</gene>
<proteinExistence type="predicted"/>
<feature type="compositionally biased region" description="Basic and acidic residues" evidence="1">
    <location>
        <begin position="48"/>
        <end position="69"/>
    </location>
</feature>
<reference evidence="2 3" key="1">
    <citation type="journal article" date="2015" name="Genome Biol.">
        <title>Comparative genomics of Steinernema reveals deeply conserved gene regulatory networks.</title>
        <authorList>
            <person name="Dillman A.R."/>
            <person name="Macchietto M."/>
            <person name="Porter C.F."/>
            <person name="Rogers A."/>
            <person name="Williams B."/>
            <person name="Antoshechkin I."/>
            <person name="Lee M.M."/>
            <person name="Goodwin Z."/>
            <person name="Lu X."/>
            <person name="Lewis E.E."/>
            <person name="Goodrich-Blair H."/>
            <person name="Stock S.P."/>
            <person name="Adams B.J."/>
            <person name="Sternberg P.W."/>
            <person name="Mortazavi A."/>
        </authorList>
    </citation>
    <scope>NUCLEOTIDE SEQUENCE [LARGE SCALE GENOMIC DNA]</scope>
    <source>
        <strain evidence="2 3">ALL</strain>
    </source>
</reference>
<name>A0A4U8UXG1_STECR</name>
<comment type="caution">
    <text evidence="2">The sequence shown here is derived from an EMBL/GenBank/DDBJ whole genome shotgun (WGS) entry which is preliminary data.</text>
</comment>
<evidence type="ECO:0000313" key="2">
    <source>
        <dbReference type="EMBL" id="TMS38082.1"/>
    </source>
</evidence>
<feature type="region of interest" description="Disordered" evidence="1">
    <location>
        <begin position="39"/>
        <end position="88"/>
    </location>
</feature>
<accession>A0A4U8UXG1</accession>
<evidence type="ECO:0000313" key="3">
    <source>
        <dbReference type="Proteomes" id="UP000298663"/>
    </source>
</evidence>
<reference evidence="2 3" key="2">
    <citation type="journal article" date="2019" name="G3 (Bethesda)">
        <title>Hybrid Assembly of the Genome of the Entomopathogenic Nematode Steinernema carpocapsae Identifies the X-Chromosome.</title>
        <authorList>
            <person name="Serra L."/>
            <person name="Macchietto M."/>
            <person name="Macias-Munoz A."/>
            <person name="McGill C.J."/>
            <person name="Rodriguez I.M."/>
            <person name="Rodriguez B."/>
            <person name="Murad R."/>
            <person name="Mortazavi A."/>
        </authorList>
    </citation>
    <scope>NUCLEOTIDE SEQUENCE [LARGE SCALE GENOMIC DNA]</scope>
    <source>
        <strain evidence="2 3">ALL</strain>
    </source>
</reference>